<organism evidence="8 9">
    <name type="scientific">Diacronema lutheri</name>
    <name type="common">Unicellular marine alga</name>
    <name type="synonym">Monochrysis lutheri</name>
    <dbReference type="NCBI Taxonomy" id="2081491"/>
    <lineage>
        <taxon>Eukaryota</taxon>
        <taxon>Haptista</taxon>
        <taxon>Haptophyta</taxon>
        <taxon>Pavlovophyceae</taxon>
        <taxon>Pavlovales</taxon>
        <taxon>Pavlovaceae</taxon>
        <taxon>Diacronema</taxon>
    </lineage>
</organism>
<dbReference type="Pfam" id="PF01494">
    <property type="entry name" value="FAD_binding_3"/>
    <property type="match status" value="2"/>
</dbReference>
<keyword evidence="3" id="KW-0274">FAD</keyword>
<dbReference type="InterPro" id="IPR036188">
    <property type="entry name" value="FAD/NAD-bd_sf"/>
</dbReference>
<evidence type="ECO:0000313" key="8">
    <source>
        <dbReference type="EMBL" id="KAG8460731.1"/>
    </source>
</evidence>
<gene>
    <name evidence="8" type="ORF">KFE25_010786</name>
</gene>
<dbReference type="OMA" id="LWSINFF"/>
<feature type="domain" description="FAD-binding" evidence="7">
    <location>
        <begin position="381"/>
        <end position="414"/>
    </location>
</feature>
<keyword evidence="2" id="KW-0285">Flavoprotein</keyword>
<keyword evidence="6" id="KW-0503">Monooxygenase</keyword>
<evidence type="ECO:0000256" key="6">
    <source>
        <dbReference type="ARBA" id="ARBA00023033"/>
    </source>
</evidence>
<dbReference type="GO" id="GO:0071949">
    <property type="term" value="F:FAD binding"/>
    <property type="evidence" value="ECO:0007669"/>
    <property type="project" value="InterPro"/>
</dbReference>
<dbReference type="PRINTS" id="PR00420">
    <property type="entry name" value="RNGMNOXGNASE"/>
</dbReference>
<dbReference type="Gene3D" id="3.50.50.60">
    <property type="entry name" value="FAD/NAD(P)-binding domain"/>
    <property type="match status" value="1"/>
</dbReference>
<evidence type="ECO:0000256" key="4">
    <source>
        <dbReference type="ARBA" id="ARBA00022857"/>
    </source>
</evidence>
<accession>A0A8J6C765</accession>
<dbReference type="EMBL" id="JAGTXO010000030">
    <property type="protein sequence ID" value="KAG8460731.1"/>
    <property type="molecule type" value="Genomic_DNA"/>
</dbReference>
<keyword evidence="9" id="KW-1185">Reference proteome</keyword>
<feature type="domain" description="FAD-binding" evidence="7">
    <location>
        <begin position="9"/>
        <end position="220"/>
    </location>
</feature>
<evidence type="ECO:0000256" key="3">
    <source>
        <dbReference type="ARBA" id="ARBA00022827"/>
    </source>
</evidence>
<keyword evidence="5" id="KW-0560">Oxidoreductase</keyword>
<protein>
    <recommendedName>
        <fullName evidence="7">FAD-binding domain-containing protein</fullName>
    </recommendedName>
</protein>
<evidence type="ECO:0000256" key="5">
    <source>
        <dbReference type="ARBA" id="ARBA00023002"/>
    </source>
</evidence>
<dbReference type="PANTHER" id="PTHR46028:SF2">
    <property type="entry name" value="KYNURENINE 3-MONOOXYGENASE"/>
    <property type="match status" value="1"/>
</dbReference>
<keyword evidence="4" id="KW-0521">NADP</keyword>
<evidence type="ECO:0000313" key="9">
    <source>
        <dbReference type="Proteomes" id="UP000751190"/>
    </source>
</evidence>
<dbReference type="PANTHER" id="PTHR46028">
    <property type="entry name" value="KYNURENINE 3-MONOOXYGENASE"/>
    <property type="match status" value="1"/>
</dbReference>
<dbReference type="GO" id="GO:0004502">
    <property type="term" value="F:kynurenine 3-monooxygenase activity"/>
    <property type="evidence" value="ECO:0007669"/>
    <property type="project" value="TreeGrafter"/>
</dbReference>
<evidence type="ECO:0000256" key="1">
    <source>
        <dbReference type="ARBA" id="ARBA00001974"/>
    </source>
</evidence>
<sequence>MGAAGPRHVDVVVVGAGPTGLAAALELRARGARVAIVDKAPSPGAFDAERAFLYNVDGRGQAVLDSLGLLPALLAASVSQEEFRISIVTDSAEPVSAPVALPTVDMEQRRRTPAQWIPRATLVELMDAAVAATVEQRSGPPAVERIYGYELQSITLARKEAAGGGGASGGDGGAREPPLWSVRLRRSSAGEERTDGALDLEAALVVGADGLGSAVRAQLAALTAGVRARGGAGTGRGGFRVVRRRCASAGLRYKVLALPPAFRLSRRSSQLAQPSVAYSIRSAHSARRPVRAGLLPLRTDEAGRTANFITAHDHPLWEQRTPEQIDAYLRDTFPHVPLDAAHIGAAELARFARSAGGHFPQPQHCTDAALVPTGAAGCAAVLAGDALHAFPPDLGQGVNAGLQDVGALAAQLDAHAVRFGAADGRAQPRPPAGLAAAAVAYGAARAPEAAALTRLVQLGYPFQYSQEKFLGKARQAWWALNLLLRLRLSKLAPALFHPQIFTLVQNPALRYTEILARANVTTRNLQLAAVALLAFAAALARGAVALRALVPL</sequence>
<name>A0A8J6C765_DIALT</name>
<dbReference type="Proteomes" id="UP000751190">
    <property type="component" value="Unassembled WGS sequence"/>
</dbReference>
<comment type="cofactor">
    <cofactor evidence="1">
        <name>FAD</name>
        <dbReference type="ChEBI" id="CHEBI:57692"/>
    </cofactor>
</comment>
<dbReference type="AlphaFoldDB" id="A0A8J6C765"/>
<dbReference type="SUPFAM" id="SSF51905">
    <property type="entry name" value="FAD/NAD(P)-binding domain"/>
    <property type="match status" value="1"/>
</dbReference>
<proteinExistence type="predicted"/>
<evidence type="ECO:0000256" key="2">
    <source>
        <dbReference type="ARBA" id="ARBA00022630"/>
    </source>
</evidence>
<comment type="caution">
    <text evidence="8">The sequence shown here is derived from an EMBL/GenBank/DDBJ whole genome shotgun (WGS) entry which is preliminary data.</text>
</comment>
<dbReference type="OrthoDB" id="10053569at2759"/>
<reference evidence="8" key="1">
    <citation type="submission" date="2021-05" db="EMBL/GenBank/DDBJ databases">
        <title>The genome of the haptophyte Pavlova lutheri (Diacronema luteri, Pavlovales) - a model for lipid biosynthesis in eukaryotic algae.</title>
        <authorList>
            <person name="Hulatt C.J."/>
            <person name="Posewitz M.C."/>
        </authorList>
    </citation>
    <scope>NUCLEOTIDE SEQUENCE</scope>
    <source>
        <strain evidence="8">NIVA-4/92</strain>
    </source>
</reference>
<dbReference type="GO" id="GO:0070189">
    <property type="term" value="P:kynurenine metabolic process"/>
    <property type="evidence" value="ECO:0007669"/>
    <property type="project" value="TreeGrafter"/>
</dbReference>
<dbReference type="InterPro" id="IPR002938">
    <property type="entry name" value="FAD-bd"/>
</dbReference>
<evidence type="ECO:0000259" key="7">
    <source>
        <dbReference type="Pfam" id="PF01494"/>
    </source>
</evidence>